<name>A0A2P8EAX8_9ACTN</name>
<dbReference type="OrthoDB" id="9795390at2"/>
<dbReference type="Proteomes" id="UP000243528">
    <property type="component" value="Unassembled WGS sequence"/>
</dbReference>
<keyword evidence="2" id="KW-0808">Transferase</keyword>
<keyword evidence="7" id="KW-1185">Reference proteome</keyword>
<evidence type="ECO:0000313" key="7">
    <source>
        <dbReference type="Proteomes" id="UP000243528"/>
    </source>
</evidence>
<dbReference type="AlphaFoldDB" id="A0A2P8EAX8"/>
<keyword evidence="6" id="KW-0418">Kinase</keyword>
<comment type="similarity">
    <text evidence="1">Belongs to the protein kinase superfamily. ADCK protein kinase family.</text>
</comment>
<feature type="domain" description="Protein kinase" evidence="5">
    <location>
        <begin position="124"/>
        <end position="437"/>
    </location>
</feature>
<comment type="caution">
    <text evidence="6">The sequence shown here is derived from an EMBL/GenBank/DDBJ whole genome shotgun (WGS) entry which is preliminary data.</text>
</comment>
<organism evidence="6 7">
    <name type="scientific">Haloactinopolyspora alba</name>
    <dbReference type="NCBI Taxonomy" id="648780"/>
    <lineage>
        <taxon>Bacteria</taxon>
        <taxon>Bacillati</taxon>
        <taxon>Actinomycetota</taxon>
        <taxon>Actinomycetes</taxon>
        <taxon>Jiangellales</taxon>
        <taxon>Jiangellaceae</taxon>
        <taxon>Haloactinopolyspora</taxon>
    </lineage>
</organism>
<keyword evidence="3" id="KW-0547">Nucleotide-binding</keyword>
<dbReference type="InterPro" id="IPR011009">
    <property type="entry name" value="Kinase-like_dom_sf"/>
</dbReference>
<dbReference type="CDD" id="cd13970">
    <property type="entry name" value="ABC1_ADCK3"/>
    <property type="match status" value="1"/>
</dbReference>
<dbReference type="RefSeq" id="WP_106535669.1">
    <property type="nucleotide sequence ID" value="NZ_ML142898.1"/>
</dbReference>
<dbReference type="GO" id="GO:0005524">
    <property type="term" value="F:ATP binding"/>
    <property type="evidence" value="ECO:0007669"/>
    <property type="project" value="UniProtKB-KW"/>
</dbReference>
<dbReference type="EMBL" id="PYGE01000002">
    <property type="protein sequence ID" value="PSL06623.1"/>
    <property type="molecule type" value="Genomic_DNA"/>
</dbReference>
<dbReference type="GO" id="GO:0004672">
    <property type="term" value="F:protein kinase activity"/>
    <property type="evidence" value="ECO:0007669"/>
    <property type="project" value="InterPro"/>
</dbReference>
<dbReference type="InterPro" id="IPR004147">
    <property type="entry name" value="ABC1_dom"/>
</dbReference>
<dbReference type="InterPro" id="IPR000719">
    <property type="entry name" value="Prot_kinase_dom"/>
</dbReference>
<keyword evidence="4" id="KW-0067">ATP-binding</keyword>
<dbReference type="PANTHER" id="PTHR43851:SF3">
    <property type="entry name" value="COENZYME Q8"/>
    <property type="match status" value="1"/>
</dbReference>
<evidence type="ECO:0000313" key="6">
    <source>
        <dbReference type="EMBL" id="PSL06623.1"/>
    </source>
</evidence>
<dbReference type="PANTHER" id="PTHR43851">
    <property type="match status" value="1"/>
</dbReference>
<reference evidence="6 7" key="1">
    <citation type="submission" date="2018-03" db="EMBL/GenBank/DDBJ databases">
        <title>Genomic Encyclopedia of Archaeal and Bacterial Type Strains, Phase II (KMG-II): from individual species to whole genera.</title>
        <authorList>
            <person name="Goeker M."/>
        </authorList>
    </citation>
    <scope>NUCLEOTIDE SEQUENCE [LARGE SCALE GENOMIC DNA]</scope>
    <source>
        <strain evidence="6 7">DSM 45211</strain>
    </source>
</reference>
<protein>
    <submittedName>
        <fullName evidence="6">Putative unusual protein kinase regulating ubiquinone biosynthesis (AarF/ABC1/UbiB family)</fullName>
    </submittedName>
</protein>
<proteinExistence type="inferred from homology"/>
<evidence type="ECO:0000256" key="3">
    <source>
        <dbReference type="ARBA" id="ARBA00022741"/>
    </source>
</evidence>
<dbReference type="PROSITE" id="PS50011">
    <property type="entry name" value="PROTEIN_KINASE_DOM"/>
    <property type="match status" value="1"/>
</dbReference>
<evidence type="ECO:0000256" key="4">
    <source>
        <dbReference type="ARBA" id="ARBA00022840"/>
    </source>
</evidence>
<accession>A0A2P8EAX8</accession>
<dbReference type="Pfam" id="PF03109">
    <property type="entry name" value="ABC1"/>
    <property type="match status" value="1"/>
</dbReference>
<keyword evidence="6" id="KW-0830">Ubiquinone</keyword>
<evidence type="ECO:0000259" key="5">
    <source>
        <dbReference type="PROSITE" id="PS50011"/>
    </source>
</evidence>
<gene>
    <name evidence="6" type="ORF">CLV30_1027</name>
</gene>
<dbReference type="InterPro" id="IPR034646">
    <property type="entry name" value="ADCK3_dom"/>
</dbReference>
<evidence type="ECO:0000256" key="2">
    <source>
        <dbReference type="ARBA" id="ARBA00022679"/>
    </source>
</evidence>
<dbReference type="SUPFAM" id="SSF56112">
    <property type="entry name" value="Protein kinase-like (PK-like)"/>
    <property type="match status" value="1"/>
</dbReference>
<dbReference type="InterPro" id="IPR051409">
    <property type="entry name" value="Atypical_kinase_ADCK"/>
</dbReference>
<sequence length="437" mass="48271">MSDPPRNSVNRAFRLATLPIGAAGRATLGLGRRLGGKSAESVGLEVQQRTAEHVFRVLGELKGGAMKFGQTLSVIEAGMPEEVVGPYRATLTKLQEAAPPMAPETVHQVLADNLGDHWRERFRSFDDTPAAAASIGQVHKAVWHDGRTVAVKIQYPGAGEALRADLRQVARLGRSLGHLVPGMDTKALVEELHDRMVEELDYRMEADAHDGFALAYENDPEFAVPELIEGHEQVLIARWLDGRPLAHVIAEGTQAERDRAGMLYVRFLFSGPARAGLLHADPHPGNYRITDDGRLGVLDYGAVARLPEGLPPSIGQLMRRALNGDAEAMLDGLRDEGFVKSHIDLAPDDLYDYLAPFLEPARNETFHFSRPWMREQFARINDPRRPGYTIGLKLNLPPSYMLIHRVWIGGIGVLSQLDCEAPFRSELERWLPGFAAE</sequence>
<evidence type="ECO:0000256" key="1">
    <source>
        <dbReference type="ARBA" id="ARBA00009670"/>
    </source>
</evidence>